<organism evidence="1 2">
    <name type="scientific">Anopheles farauti</name>
    <dbReference type="NCBI Taxonomy" id="69004"/>
    <lineage>
        <taxon>Eukaryota</taxon>
        <taxon>Metazoa</taxon>
        <taxon>Ecdysozoa</taxon>
        <taxon>Arthropoda</taxon>
        <taxon>Hexapoda</taxon>
        <taxon>Insecta</taxon>
        <taxon>Pterygota</taxon>
        <taxon>Neoptera</taxon>
        <taxon>Endopterygota</taxon>
        <taxon>Diptera</taxon>
        <taxon>Nematocera</taxon>
        <taxon>Culicoidea</taxon>
        <taxon>Culicidae</taxon>
        <taxon>Anophelinae</taxon>
        <taxon>Anopheles</taxon>
    </lineage>
</organism>
<name>A0A182QHE5_9DIPT</name>
<keyword evidence="2" id="KW-1185">Reference proteome</keyword>
<dbReference type="AlphaFoldDB" id="A0A182QHE5"/>
<evidence type="ECO:0000313" key="2">
    <source>
        <dbReference type="Proteomes" id="UP000075886"/>
    </source>
</evidence>
<dbReference type="EMBL" id="AXCN02001227">
    <property type="status" value="NOT_ANNOTATED_CDS"/>
    <property type="molecule type" value="Genomic_DNA"/>
</dbReference>
<proteinExistence type="predicted"/>
<dbReference type="VEuPathDB" id="VectorBase:AFAF010218"/>
<protein>
    <submittedName>
        <fullName evidence="1">Uncharacterized protein</fullName>
    </submittedName>
</protein>
<sequence>MLLAFGVCLLQLRTQPFDRGVLFDRHFFQHPADTAQLALERGRALGILFQPRLNRPQLLRSVCERFADVPIGFGQLGRTALALLQPLRLFDFLLDDRLTLLDLHALRRQLFLRGVQLRAFAFQLLLRGVQLFARTFQLLLRGSKLFRMAHQLTARDFPLRLELILVLQQPMQLVVEVMKLLRQLFVLVAQRFTGGRFHGLLDDVRHGTLVQFPRQPLHIPLQLGTLLAANFFSFSSSSSFFCSTCSRCVRVASSSSWCDSSVRYSSISCAFSVSIVSCLCCSSSSLVEQVRACSSSRCNSATVTVSWRFSFWASSSRCWNCSSSADLASTSASMSLRNSAISSFLLMSSTFSSSGSSSEHLSSAATCSSCFSRATCSCSSPTSLAFASRHFVVSDSFVSSVLIVAASTVSSARSTIGIRCVTAIRVYSSSSCLPIVTTGFTVVASFFAICIFFCLSLHLPDCWYSFALNAASPASTGSPSPSPAGRTPTVPRMVCFSSSIVRRRRSSSVLAVASSSLYVRSCSFASFSLSSSHTYARFSIEIASNFSSTSRRSSVNSSTLSISSLLSSISFSRLSFRSSRVSVSSTVGAGSTTTVSSGCFSVPSISCFSRSVRFSNISIDSAELTFSRLSLSMRLTSSAFSSAYRCSCRCSSARSAFQPCCTRASSLLSARHCSSFSSSSIDSIWLAMRPFSPPSVTVTCSLSVCSSCRVRHRSSLRSFFCSSSSCIAVAWFWHVRSSISMRFCSSAACGVTLVCGSAPPAPSAARSAVSAPSSSVSRATCSCTFDVCLKLVPEIDHLLLDLTLARLTFGHLQPILFDLLAQQRTFLHAG</sequence>
<reference evidence="2" key="1">
    <citation type="submission" date="2014-01" db="EMBL/GenBank/DDBJ databases">
        <title>The Genome Sequence of Anopheles farauti FAR1 (V2).</title>
        <authorList>
            <consortium name="The Broad Institute Genomics Platform"/>
            <person name="Neafsey D.E."/>
            <person name="Besansky N."/>
            <person name="Howell P."/>
            <person name="Walton C."/>
            <person name="Young S.K."/>
            <person name="Zeng Q."/>
            <person name="Gargeya S."/>
            <person name="Fitzgerald M."/>
            <person name="Haas B."/>
            <person name="Abouelleil A."/>
            <person name="Allen A.W."/>
            <person name="Alvarado L."/>
            <person name="Arachchi H.M."/>
            <person name="Berlin A.M."/>
            <person name="Chapman S.B."/>
            <person name="Gainer-Dewar J."/>
            <person name="Goldberg J."/>
            <person name="Griggs A."/>
            <person name="Gujja S."/>
            <person name="Hansen M."/>
            <person name="Howarth C."/>
            <person name="Imamovic A."/>
            <person name="Ireland A."/>
            <person name="Larimer J."/>
            <person name="McCowan C."/>
            <person name="Murphy C."/>
            <person name="Pearson M."/>
            <person name="Poon T.W."/>
            <person name="Priest M."/>
            <person name="Roberts A."/>
            <person name="Saif S."/>
            <person name="Shea T."/>
            <person name="Sisk P."/>
            <person name="Sykes S."/>
            <person name="Wortman J."/>
            <person name="Nusbaum C."/>
            <person name="Birren B."/>
        </authorList>
    </citation>
    <scope>NUCLEOTIDE SEQUENCE [LARGE SCALE GENOMIC DNA]</scope>
    <source>
        <strain evidence="2">FAR1</strain>
    </source>
</reference>
<dbReference type="EnsemblMetazoa" id="AFAF010218-RA">
    <property type="protein sequence ID" value="AFAF010218-PA"/>
    <property type="gene ID" value="AFAF010218"/>
</dbReference>
<reference evidence="1" key="2">
    <citation type="submission" date="2020-05" db="UniProtKB">
        <authorList>
            <consortium name="EnsemblMetazoa"/>
        </authorList>
    </citation>
    <scope>IDENTIFICATION</scope>
    <source>
        <strain evidence="1">FAR1</strain>
    </source>
</reference>
<accession>A0A182QHE5</accession>
<evidence type="ECO:0000313" key="1">
    <source>
        <dbReference type="EnsemblMetazoa" id="AFAF010218-PA"/>
    </source>
</evidence>
<dbReference type="Proteomes" id="UP000075886">
    <property type="component" value="Unassembled WGS sequence"/>
</dbReference>